<dbReference type="SUPFAM" id="SSF54849">
    <property type="entry name" value="GroEL-intermediate domain like"/>
    <property type="match status" value="1"/>
</dbReference>
<dbReference type="GO" id="GO:0051082">
    <property type="term" value="F:unfolded protein binding"/>
    <property type="evidence" value="ECO:0007669"/>
    <property type="project" value="InterPro"/>
</dbReference>
<dbReference type="GO" id="GO:0005524">
    <property type="term" value="F:ATP binding"/>
    <property type="evidence" value="ECO:0007669"/>
    <property type="project" value="UniProtKB-KW"/>
</dbReference>
<dbReference type="GO" id="GO:0005737">
    <property type="term" value="C:cytoplasm"/>
    <property type="evidence" value="ECO:0007669"/>
    <property type="project" value="UniProtKB-SubCell"/>
</dbReference>
<dbReference type="InterPro" id="IPR027413">
    <property type="entry name" value="GROEL-like_equatorial_sf"/>
</dbReference>
<dbReference type="InterPro" id="IPR027410">
    <property type="entry name" value="TCP-1-like_intermed_sf"/>
</dbReference>
<dbReference type="PRINTS" id="PR00304">
    <property type="entry name" value="TCOMPLEXTCP1"/>
</dbReference>
<dbReference type="InterPro" id="IPR012721">
    <property type="entry name" value="Chap_CCT_theta"/>
</dbReference>
<dbReference type="Gene3D" id="3.30.260.10">
    <property type="entry name" value="TCP-1-like chaperonin intermediate domain"/>
    <property type="match status" value="1"/>
</dbReference>
<comment type="similarity">
    <text evidence="2 8">Belongs to the TCP-1 chaperonin family.</text>
</comment>
<keyword evidence="5 8" id="KW-0067">ATP-binding</keyword>
<dbReference type="CDD" id="cd03341">
    <property type="entry name" value="TCP1_theta"/>
    <property type="match status" value="1"/>
</dbReference>
<dbReference type="InterPro" id="IPR002194">
    <property type="entry name" value="Chaperonin_TCP-1_CS"/>
</dbReference>
<comment type="caution">
    <text evidence="9">The sequence shown here is derived from an EMBL/GenBank/DDBJ whole genome shotgun (WGS) entry which is preliminary data.</text>
</comment>
<sequence>MAQMGMPYGLQAMLKEGHKHLSGLEEAVLKNIQACKELAHITRTSMGPNGMNKMVINHLEKLFVTSDASTITAELEVQHPAAKLLVMAAQAQQQEIGDGTNMVLSFAGELLANAESLLRDGLHPTEIADGYAKAGARALEILDTLVVPGTETIDVRDKAVVAERIKGSVSSKQYGYEDLLAPIISEACIDVVPKNPQNFNVDNVRVVKINGGGVHDSRVVKGMVLKRNAEGSVQRVADAKVAVYAQGVDTTSTETKGTVLIRSAEELENYSKSEEARIEEVIKSIADTGARVVVGHAAFGEMAMHFIEKHGMMAVRIPSKFELRRFCRATGATALVKLQAPAADELGYARNLAVQEIGGTKCMVLQQDSSMGQISTVVLRGSTDQMLDDIERAVDDGVNSYKLLCRDARAVPAGGASEVEIARQLQALGRKETGLDQYAIVKYAEALEVVPRTIAENSGLNATDAVAALYQAHASGQAAAGLDVETGSAKDLGAEGVYDLYSTKWWALKLATEAAVTVLRIDQIIMAKMAGGPKPRAGGMDDED</sequence>
<dbReference type="Gene3D" id="1.10.560.10">
    <property type="entry name" value="GroEL-like equatorial domain"/>
    <property type="match status" value="1"/>
</dbReference>
<proteinExistence type="inferred from homology"/>
<dbReference type="FunFam" id="3.50.7.10:FF:000008">
    <property type="entry name" value="T-complex protein 1 subunit theta"/>
    <property type="match status" value="1"/>
</dbReference>
<dbReference type="AlphaFoldDB" id="A0A2P6TQY1"/>
<dbReference type="PROSITE" id="PS00750">
    <property type="entry name" value="TCP1_1"/>
    <property type="match status" value="1"/>
</dbReference>
<comment type="subcellular location">
    <subcellularLocation>
        <location evidence="1">Cytoplasm</location>
    </subcellularLocation>
</comment>
<evidence type="ECO:0000256" key="3">
    <source>
        <dbReference type="ARBA" id="ARBA00022490"/>
    </source>
</evidence>
<dbReference type="InterPro" id="IPR027409">
    <property type="entry name" value="GroEL-like_apical_dom_sf"/>
</dbReference>
<dbReference type="InterPro" id="IPR002423">
    <property type="entry name" value="Cpn60/GroEL/TCP-1"/>
</dbReference>
<gene>
    <name evidence="9" type="ORF">C2E21_4741</name>
</gene>
<dbReference type="EMBL" id="LHPG02000008">
    <property type="protein sequence ID" value="PRW56475.1"/>
    <property type="molecule type" value="Genomic_DNA"/>
</dbReference>
<protein>
    <recommendedName>
        <fullName evidence="7">CCT-theta</fullName>
    </recommendedName>
</protein>
<keyword evidence="4 8" id="KW-0547">Nucleotide-binding</keyword>
<name>A0A2P6TQY1_CHLSO</name>
<evidence type="ECO:0000313" key="9">
    <source>
        <dbReference type="EMBL" id="PRW56475.1"/>
    </source>
</evidence>
<dbReference type="Proteomes" id="UP000239899">
    <property type="component" value="Unassembled WGS sequence"/>
</dbReference>
<dbReference type="STRING" id="3076.A0A2P6TQY1"/>
<evidence type="ECO:0000256" key="8">
    <source>
        <dbReference type="RuleBase" id="RU004187"/>
    </source>
</evidence>
<dbReference type="SUPFAM" id="SSF52029">
    <property type="entry name" value="GroEL apical domain-like"/>
    <property type="match status" value="1"/>
</dbReference>
<organism evidence="9 10">
    <name type="scientific">Chlorella sorokiniana</name>
    <name type="common">Freshwater green alga</name>
    <dbReference type="NCBI Taxonomy" id="3076"/>
    <lineage>
        <taxon>Eukaryota</taxon>
        <taxon>Viridiplantae</taxon>
        <taxon>Chlorophyta</taxon>
        <taxon>core chlorophytes</taxon>
        <taxon>Trebouxiophyceae</taxon>
        <taxon>Chlorellales</taxon>
        <taxon>Chlorellaceae</taxon>
        <taxon>Chlorella clade</taxon>
        <taxon>Chlorella</taxon>
    </lineage>
</organism>
<dbReference type="Gene3D" id="3.50.7.10">
    <property type="entry name" value="GroEL"/>
    <property type="match status" value="1"/>
</dbReference>
<keyword evidence="3" id="KW-0963">Cytoplasm</keyword>
<evidence type="ECO:0000256" key="6">
    <source>
        <dbReference type="ARBA" id="ARBA00023186"/>
    </source>
</evidence>
<dbReference type="InterPro" id="IPR017998">
    <property type="entry name" value="Chaperone_TCP-1"/>
</dbReference>
<reference evidence="9 10" key="1">
    <citation type="journal article" date="2018" name="Plant J.">
        <title>Genome sequences of Chlorella sorokiniana UTEX 1602 and Micractinium conductrix SAG 241.80: implications to maltose excretion by a green alga.</title>
        <authorList>
            <person name="Arriola M.B."/>
            <person name="Velmurugan N."/>
            <person name="Zhang Y."/>
            <person name="Plunkett M.H."/>
            <person name="Hondzo H."/>
            <person name="Barney B.M."/>
        </authorList>
    </citation>
    <scope>NUCLEOTIDE SEQUENCE [LARGE SCALE GENOMIC DNA]</scope>
    <source>
        <strain evidence="10">UTEX 1602</strain>
    </source>
</reference>
<evidence type="ECO:0000313" key="10">
    <source>
        <dbReference type="Proteomes" id="UP000239899"/>
    </source>
</evidence>
<dbReference type="Pfam" id="PF00118">
    <property type="entry name" value="Cpn60_TCP1"/>
    <property type="match status" value="1"/>
</dbReference>
<dbReference type="GO" id="GO:0016887">
    <property type="term" value="F:ATP hydrolysis activity"/>
    <property type="evidence" value="ECO:0007669"/>
    <property type="project" value="InterPro"/>
</dbReference>
<dbReference type="OrthoDB" id="1748577at2759"/>
<dbReference type="SUPFAM" id="SSF48592">
    <property type="entry name" value="GroEL equatorial domain-like"/>
    <property type="match status" value="1"/>
</dbReference>
<evidence type="ECO:0000256" key="2">
    <source>
        <dbReference type="ARBA" id="ARBA00008020"/>
    </source>
</evidence>
<keyword evidence="6 8" id="KW-0143">Chaperone</keyword>
<evidence type="ECO:0000256" key="4">
    <source>
        <dbReference type="ARBA" id="ARBA00022741"/>
    </source>
</evidence>
<dbReference type="PANTHER" id="PTHR11353">
    <property type="entry name" value="CHAPERONIN"/>
    <property type="match status" value="1"/>
</dbReference>
<dbReference type="NCBIfam" id="TIGR02346">
    <property type="entry name" value="chap_CCT_theta"/>
    <property type="match status" value="1"/>
</dbReference>
<evidence type="ECO:0000256" key="7">
    <source>
        <dbReference type="ARBA" id="ARBA00029602"/>
    </source>
</evidence>
<keyword evidence="10" id="KW-1185">Reference proteome</keyword>
<dbReference type="GO" id="GO:0140662">
    <property type="term" value="F:ATP-dependent protein folding chaperone"/>
    <property type="evidence" value="ECO:0007669"/>
    <property type="project" value="InterPro"/>
</dbReference>
<accession>A0A2P6TQY1</accession>
<evidence type="ECO:0000256" key="1">
    <source>
        <dbReference type="ARBA" id="ARBA00004496"/>
    </source>
</evidence>
<evidence type="ECO:0000256" key="5">
    <source>
        <dbReference type="ARBA" id="ARBA00022840"/>
    </source>
</evidence>